<keyword evidence="15" id="KW-1185">Reference proteome</keyword>
<comment type="subunit">
    <text evidence="2">Monomer.</text>
</comment>
<evidence type="ECO:0000256" key="6">
    <source>
        <dbReference type="ARBA" id="ARBA00023002"/>
    </source>
</evidence>
<dbReference type="GO" id="GO:0140824">
    <property type="term" value="F:thioredoxin-dependent peroxiredoxin activity"/>
    <property type="evidence" value="ECO:0007669"/>
    <property type="project" value="UniProtKB-EC"/>
</dbReference>
<comment type="similarity">
    <text evidence="10">Belongs to the peroxiredoxin family. BCP/PrxQ subfamily.</text>
</comment>
<feature type="domain" description="Thioredoxin" evidence="13">
    <location>
        <begin position="4"/>
        <end position="152"/>
    </location>
</feature>
<evidence type="ECO:0000256" key="5">
    <source>
        <dbReference type="ARBA" id="ARBA00022862"/>
    </source>
</evidence>
<name>A0ABU3B8Z8_9GAMM</name>
<reference evidence="14 15" key="1">
    <citation type="submission" date="2023-09" db="EMBL/GenBank/DDBJ databases">
        <authorList>
            <person name="Rey-Velasco X."/>
        </authorList>
    </citation>
    <scope>NUCLEOTIDE SEQUENCE [LARGE SCALE GENOMIC DNA]</scope>
    <source>
        <strain evidence="14 15">P385</strain>
    </source>
</reference>
<dbReference type="Proteomes" id="UP001259982">
    <property type="component" value="Unassembled WGS sequence"/>
</dbReference>
<dbReference type="PROSITE" id="PS51352">
    <property type="entry name" value="THIOREDOXIN_2"/>
    <property type="match status" value="1"/>
</dbReference>
<sequence>MAMLEPGDPAPDFDTVDHHGQPVRLADYRGRQPVVVYFYPKDDTPVCTREACAFRDHYEDFVNAGAEVIGISGDDADSHRKFAATHSLPFRLVSDPDGELRRVFGVPRTLGIMPGRTTFVIDRAGTVCLVFSAQLAAERHVRQALAAIATGG</sequence>
<dbReference type="PIRSF" id="PIRSF000239">
    <property type="entry name" value="AHPC"/>
    <property type="match status" value="1"/>
</dbReference>
<evidence type="ECO:0000256" key="11">
    <source>
        <dbReference type="ARBA" id="ARBA00042639"/>
    </source>
</evidence>
<dbReference type="InterPro" id="IPR036249">
    <property type="entry name" value="Thioredoxin-like_sf"/>
</dbReference>
<evidence type="ECO:0000256" key="4">
    <source>
        <dbReference type="ARBA" id="ARBA00022559"/>
    </source>
</evidence>
<dbReference type="InterPro" id="IPR024706">
    <property type="entry name" value="Peroxiredoxin_AhpC-typ"/>
</dbReference>
<keyword evidence="7" id="KW-1015">Disulfide bond</keyword>
<dbReference type="EMBL" id="JAVRHY010000009">
    <property type="protein sequence ID" value="MDT0618941.1"/>
    <property type="molecule type" value="Genomic_DNA"/>
</dbReference>
<dbReference type="InterPro" id="IPR013766">
    <property type="entry name" value="Thioredoxin_domain"/>
</dbReference>
<comment type="caution">
    <text evidence="14">The sequence shown here is derived from an EMBL/GenBank/DDBJ whole genome shotgun (WGS) entry which is preliminary data.</text>
</comment>
<keyword evidence="8" id="KW-0676">Redox-active center</keyword>
<keyword evidence="6 14" id="KW-0560">Oxidoreductase</keyword>
<evidence type="ECO:0000313" key="15">
    <source>
        <dbReference type="Proteomes" id="UP001259982"/>
    </source>
</evidence>
<evidence type="ECO:0000256" key="8">
    <source>
        <dbReference type="ARBA" id="ARBA00023284"/>
    </source>
</evidence>
<accession>A0ABU3B8Z8</accession>
<keyword evidence="4 14" id="KW-0575">Peroxidase</keyword>
<dbReference type="Gene3D" id="3.40.30.10">
    <property type="entry name" value="Glutaredoxin"/>
    <property type="match status" value="1"/>
</dbReference>
<evidence type="ECO:0000256" key="7">
    <source>
        <dbReference type="ARBA" id="ARBA00023157"/>
    </source>
</evidence>
<dbReference type="PANTHER" id="PTHR42801">
    <property type="entry name" value="THIOREDOXIN-DEPENDENT PEROXIDE REDUCTASE"/>
    <property type="match status" value="1"/>
</dbReference>
<gene>
    <name evidence="14" type="ORF">RM531_10685</name>
</gene>
<keyword evidence="5" id="KW-0049">Antioxidant</keyword>
<evidence type="ECO:0000313" key="14">
    <source>
        <dbReference type="EMBL" id="MDT0618941.1"/>
    </source>
</evidence>
<dbReference type="PANTHER" id="PTHR42801:SF4">
    <property type="entry name" value="AHPC_TSA FAMILY PROTEIN"/>
    <property type="match status" value="1"/>
</dbReference>
<dbReference type="CDD" id="cd03017">
    <property type="entry name" value="PRX_BCP"/>
    <property type="match status" value="1"/>
</dbReference>
<proteinExistence type="inferred from homology"/>
<dbReference type="InterPro" id="IPR000866">
    <property type="entry name" value="AhpC/TSA"/>
</dbReference>
<dbReference type="Pfam" id="PF00578">
    <property type="entry name" value="AhpC-TSA"/>
    <property type="match status" value="1"/>
</dbReference>
<evidence type="ECO:0000256" key="12">
    <source>
        <dbReference type="ARBA" id="ARBA00049091"/>
    </source>
</evidence>
<evidence type="ECO:0000256" key="9">
    <source>
        <dbReference type="ARBA" id="ARBA00032824"/>
    </source>
</evidence>
<comment type="catalytic activity">
    <reaction evidence="12">
        <text>a hydroperoxide + [thioredoxin]-dithiol = an alcohol + [thioredoxin]-disulfide + H2O</text>
        <dbReference type="Rhea" id="RHEA:62620"/>
        <dbReference type="Rhea" id="RHEA-COMP:10698"/>
        <dbReference type="Rhea" id="RHEA-COMP:10700"/>
        <dbReference type="ChEBI" id="CHEBI:15377"/>
        <dbReference type="ChEBI" id="CHEBI:29950"/>
        <dbReference type="ChEBI" id="CHEBI:30879"/>
        <dbReference type="ChEBI" id="CHEBI:35924"/>
        <dbReference type="ChEBI" id="CHEBI:50058"/>
        <dbReference type="EC" id="1.11.1.24"/>
    </reaction>
</comment>
<organism evidence="14 15">
    <name type="scientific">Spectribacter acetivorans</name>
    <dbReference type="NCBI Taxonomy" id="3075603"/>
    <lineage>
        <taxon>Bacteria</taxon>
        <taxon>Pseudomonadati</taxon>
        <taxon>Pseudomonadota</taxon>
        <taxon>Gammaproteobacteria</taxon>
        <taxon>Salinisphaerales</taxon>
        <taxon>Salinisphaeraceae</taxon>
        <taxon>Spectribacter</taxon>
    </lineage>
</organism>
<dbReference type="SUPFAM" id="SSF52833">
    <property type="entry name" value="Thioredoxin-like"/>
    <property type="match status" value="1"/>
</dbReference>
<evidence type="ECO:0000259" key="13">
    <source>
        <dbReference type="PROSITE" id="PS51352"/>
    </source>
</evidence>
<evidence type="ECO:0000256" key="3">
    <source>
        <dbReference type="ARBA" id="ARBA00013017"/>
    </source>
</evidence>
<dbReference type="EC" id="1.11.1.24" evidence="3"/>
<evidence type="ECO:0000256" key="2">
    <source>
        <dbReference type="ARBA" id="ARBA00011245"/>
    </source>
</evidence>
<evidence type="ECO:0000256" key="1">
    <source>
        <dbReference type="ARBA" id="ARBA00003330"/>
    </source>
</evidence>
<dbReference type="InterPro" id="IPR050924">
    <property type="entry name" value="Peroxiredoxin_BCP/PrxQ"/>
</dbReference>
<comment type="function">
    <text evidence="1">Thiol-specific peroxidase that catalyzes the reduction of hydrogen peroxide and organic hydroperoxides to water and alcohols, respectively. Plays a role in cell protection against oxidative stress by detoxifying peroxides and as sensor of hydrogen peroxide-mediated signaling events.</text>
</comment>
<dbReference type="RefSeq" id="WP_311659213.1">
    <property type="nucleotide sequence ID" value="NZ_JAVRHY010000009.1"/>
</dbReference>
<protein>
    <recommendedName>
        <fullName evidence="3">thioredoxin-dependent peroxiredoxin</fullName>
        <ecNumber evidence="3">1.11.1.24</ecNumber>
    </recommendedName>
    <alternativeName>
        <fullName evidence="9">Thioredoxin peroxidase</fullName>
    </alternativeName>
    <alternativeName>
        <fullName evidence="11">Thioredoxin-dependent peroxiredoxin Bcp</fullName>
    </alternativeName>
</protein>
<evidence type="ECO:0000256" key="10">
    <source>
        <dbReference type="ARBA" id="ARBA00038489"/>
    </source>
</evidence>